<keyword evidence="4" id="KW-1185">Reference proteome</keyword>
<proteinExistence type="predicted"/>
<dbReference type="EMBL" id="JBHSQW010000014">
    <property type="protein sequence ID" value="MFC5993885.1"/>
    <property type="molecule type" value="Genomic_DNA"/>
</dbReference>
<accession>A0ABW1IZQ1</accession>
<feature type="compositionally biased region" description="Basic and acidic residues" evidence="1">
    <location>
        <begin position="75"/>
        <end position="108"/>
    </location>
</feature>
<feature type="transmembrane region" description="Helical" evidence="2">
    <location>
        <begin position="38"/>
        <end position="57"/>
    </location>
</feature>
<evidence type="ECO:0000313" key="4">
    <source>
        <dbReference type="Proteomes" id="UP001596302"/>
    </source>
</evidence>
<reference evidence="4" key="1">
    <citation type="journal article" date="2019" name="Int. J. Syst. Evol. Microbiol.">
        <title>The Global Catalogue of Microorganisms (GCM) 10K type strain sequencing project: providing services to taxonomists for standard genome sequencing and annotation.</title>
        <authorList>
            <consortium name="The Broad Institute Genomics Platform"/>
            <consortium name="The Broad Institute Genome Sequencing Center for Infectious Disease"/>
            <person name="Wu L."/>
            <person name="Ma J."/>
        </authorList>
    </citation>
    <scope>NUCLEOTIDE SEQUENCE [LARGE SCALE GENOMIC DNA]</scope>
    <source>
        <strain evidence="4">CCM 8391</strain>
    </source>
</reference>
<dbReference type="Proteomes" id="UP001596302">
    <property type="component" value="Unassembled WGS sequence"/>
</dbReference>
<feature type="region of interest" description="Disordered" evidence="1">
    <location>
        <begin position="65"/>
        <end position="108"/>
    </location>
</feature>
<keyword evidence="2" id="KW-0472">Membrane</keyword>
<gene>
    <name evidence="3" type="ORF">ACFQE5_06630</name>
</gene>
<evidence type="ECO:0000256" key="2">
    <source>
        <dbReference type="SAM" id="Phobius"/>
    </source>
</evidence>
<organism evidence="3 4">
    <name type="scientific">Pseudonocardia hispaniensis</name>
    <dbReference type="NCBI Taxonomy" id="904933"/>
    <lineage>
        <taxon>Bacteria</taxon>
        <taxon>Bacillati</taxon>
        <taxon>Actinomycetota</taxon>
        <taxon>Actinomycetes</taxon>
        <taxon>Pseudonocardiales</taxon>
        <taxon>Pseudonocardiaceae</taxon>
        <taxon>Pseudonocardia</taxon>
    </lineage>
</organism>
<keyword evidence="2" id="KW-0812">Transmembrane</keyword>
<dbReference type="RefSeq" id="WP_379583929.1">
    <property type="nucleotide sequence ID" value="NZ_JBHSQW010000014.1"/>
</dbReference>
<keyword evidence="2" id="KW-1133">Transmembrane helix</keyword>
<evidence type="ECO:0000256" key="1">
    <source>
        <dbReference type="SAM" id="MobiDB-lite"/>
    </source>
</evidence>
<protein>
    <recommendedName>
        <fullName evidence="5">MYXO-CTERM domain-containing protein</fullName>
    </recommendedName>
</protein>
<evidence type="ECO:0000313" key="3">
    <source>
        <dbReference type="EMBL" id="MFC5993885.1"/>
    </source>
</evidence>
<comment type="caution">
    <text evidence="3">The sequence shown here is derived from an EMBL/GenBank/DDBJ whole genome shotgun (WGS) entry which is preliminary data.</text>
</comment>
<evidence type="ECO:0008006" key="5">
    <source>
        <dbReference type="Google" id="ProtNLM"/>
    </source>
</evidence>
<name>A0ABW1IZQ1_9PSEU</name>
<sequence length="108" mass="11192">MLVDLGVLPGQGEITAALVVPAQNPVPPPGKGEEFGKASPIALVVIILLGLATILLIRSMGKRIRRLPPSFGDDGAGKRPADDESVRGEAGRTDTQRDAEPGDDAGRT</sequence>